<organism evidence="1 2">
    <name type="scientific">Theobroma cacao</name>
    <name type="common">Cacao</name>
    <name type="synonym">Cocoa</name>
    <dbReference type="NCBI Taxonomy" id="3641"/>
    <lineage>
        <taxon>Eukaryota</taxon>
        <taxon>Viridiplantae</taxon>
        <taxon>Streptophyta</taxon>
        <taxon>Embryophyta</taxon>
        <taxon>Tracheophyta</taxon>
        <taxon>Spermatophyta</taxon>
        <taxon>Magnoliopsida</taxon>
        <taxon>eudicotyledons</taxon>
        <taxon>Gunneridae</taxon>
        <taxon>Pentapetalae</taxon>
        <taxon>rosids</taxon>
        <taxon>malvids</taxon>
        <taxon>Malvales</taxon>
        <taxon>Malvaceae</taxon>
        <taxon>Byttnerioideae</taxon>
        <taxon>Theobroma</taxon>
    </lineage>
</organism>
<gene>
    <name evidence="1" type="ORF">TCM_035058</name>
</gene>
<dbReference type="InParanoid" id="A0A061FFY7"/>
<sequence length="94" mass="10536">MGYYICSLFMVVVTKSKEAWDIYSRKQSKLKHEVLIASKKPEHSYVKLNVDGSAKGQLGTATAGGIIRDGHSNWILGFTYKIGISFFLTCFILE</sequence>
<proteinExistence type="predicted"/>
<evidence type="ECO:0000313" key="1">
    <source>
        <dbReference type="EMBL" id="EOY16215.1"/>
    </source>
</evidence>
<dbReference type="InterPro" id="IPR053151">
    <property type="entry name" value="RNase_H-like"/>
</dbReference>
<reference evidence="1 2" key="1">
    <citation type="journal article" date="2013" name="Genome Biol.">
        <title>The genome sequence of the most widely cultivated cacao type and its use to identify candidate genes regulating pod color.</title>
        <authorList>
            <person name="Motamayor J.C."/>
            <person name="Mockaitis K."/>
            <person name="Schmutz J."/>
            <person name="Haiminen N."/>
            <person name="Iii D.L."/>
            <person name="Cornejo O."/>
            <person name="Findley S.D."/>
            <person name="Zheng P."/>
            <person name="Utro F."/>
            <person name="Royaert S."/>
            <person name="Saski C."/>
            <person name="Jenkins J."/>
            <person name="Podicheti R."/>
            <person name="Zhao M."/>
            <person name="Scheffler B.E."/>
            <person name="Stack J.C."/>
            <person name="Feltus F.A."/>
            <person name="Mustiga G.M."/>
            <person name="Amores F."/>
            <person name="Phillips W."/>
            <person name="Marelli J.P."/>
            <person name="May G.D."/>
            <person name="Shapiro H."/>
            <person name="Ma J."/>
            <person name="Bustamante C.D."/>
            <person name="Schnell R.J."/>
            <person name="Main D."/>
            <person name="Gilbert D."/>
            <person name="Parida L."/>
            <person name="Kuhn D.N."/>
        </authorList>
    </citation>
    <scope>NUCLEOTIDE SEQUENCE [LARGE SCALE GENOMIC DNA]</scope>
    <source>
        <strain evidence="2">cv. Matina 1-6</strain>
    </source>
</reference>
<dbReference type="AlphaFoldDB" id="A0A061FFY7"/>
<dbReference type="PANTHER" id="PTHR47723:SF19">
    <property type="entry name" value="POLYNUCLEOTIDYL TRANSFERASE, RIBONUCLEASE H-LIKE SUPERFAMILY PROTEIN"/>
    <property type="match status" value="1"/>
</dbReference>
<dbReference type="Proteomes" id="UP000026915">
    <property type="component" value="Chromosome 8"/>
</dbReference>
<dbReference type="EMBL" id="CM001886">
    <property type="protein sequence ID" value="EOY16215.1"/>
    <property type="molecule type" value="Genomic_DNA"/>
</dbReference>
<evidence type="ECO:0008006" key="3">
    <source>
        <dbReference type="Google" id="ProtNLM"/>
    </source>
</evidence>
<protein>
    <recommendedName>
        <fullName evidence="3">RNase H type-1 domain-containing protein</fullName>
    </recommendedName>
</protein>
<dbReference type="PANTHER" id="PTHR47723">
    <property type="entry name" value="OS05G0353850 PROTEIN"/>
    <property type="match status" value="1"/>
</dbReference>
<dbReference type="HOGENOM" id="CLU_2390447_0_0_1"/>
<accession>A0A061FFY7</accession>
<keyword evidence="2" id="KW-1185">Reference proteome</keyword>
<name>A0A061FFY7_THECC</name>
<dbReference type="Gramene" id="EOY16215">
    <property type="protein sequence ID" value="EOY16215"/>
    <property type="gene ID" value="TCM_035058"/>
</dbReference>
<dbReference type="eggNOG" id="KOG1075">
    <property type="taxonomic scope" value="Eukaryota"/>
</dbReference>
<evidence type="ECO:0000313" key="2">
    <source>
        <dbReference type="Proteomes" id="UP000026915"/>
    </source>
</evidence>